<evidence type="ECO:0000259" key="4">
    <source>
        <dbReference type="PROSITE" id="PS51394"/>
    </source>
</evidence>
<name>A0A3P7MZB3_9BILA</name>
<keyword evidence="2" id="KW-0853">WD repeat</keyword>
<dbReference type="PROSITE" id="PS51394">
    <property type="entry name" value="PFU"/>
    <property type="match status" value="2"/>
</dbReference>
<protein>
    <recommendedName>
        <fullName evidence="4">PFU domain-containing protein</fullName>
    </recommendedName>
</protein>
<dbReference type="GO" id="GO:0010992">
    <property type="term" value="P:ubiquitin recycling"/>
    <property type="evidence" value="ECO:0007669"/>
    <property type="project" value="TreeGrafter"/>
</dbReference>
<dbReference type="Gene3D" id="3.10.20.870">
    <property type="entry name" value="PFU (PLAA family ubiquitin binding), C-terminal domain"/>
    <property type="match status" value="3"/>
</dbReference>
<feature type="non-terminal residue" evidence="5">
    <location>
        <position position="288"/>
    </location>
</feature>
<dbReference type="PANTHER" id="PTHR19849:SF0">
    <property type="entry name" value="PHOSPHOLIPASE A-2-ACTIVATING PROTEIN"/>
    <property type="match status" value="1"/>
</dbReference>
<dbReference type="GO" id="GO:0005634">
    <property type="term" value="C:nucleus"/>
    <property type="evidence" value="ECO:0007669"/>
    <property type="project" value="TreeGrafter"/>
</dbReference>
<evidence type="ECO:0000313" key="5">
    <source>
        <dbReference type="EMBL" id="VDN27967.1"/>
    </source>
</evidence>
<dbReference type="OrthoDB" id="10265988at2759"/>
<proteinExistence type="predicted"/>
<evidence type="ECO:0000256" key="3">
    <source>
        <dbReference type="ARBA" id="ARBA00022737"/>
    </source>
</evidence>
<dbReference type="InterPro" id="IPR015155">
    <property type="entry name" value="PFU"/>
</dbReference>
<dbReference type="Pfam" id="PF09070">
    <property type="entry name" value="PFU"/>
    <property type="match status" value="3"/>
</dbReference>
<feature type="domain" description="PFU" evidence="4">
    <location>
        <begin position="88"/>
        <end position="184"/>
    </location>
</feature>
<sequence length="288" mass="32247">MGDGEPNVELRYKKGTDPYEAAQQFILNNKLPLSYLDEIAQYIIENIPEARQAVNKKSAAAAAPPGKALVDGEKCDRVFEVTLKDGRVLELPYNKGEDVNWAVQRFVERHNLPMGTWASKCDRVFEVTLKDGRVLELPYNKGEDVNWAVQRFVERHNLPMGTWASLVRFLQEQLAEAEGNSHNDSARFSDPFVEGRYVPGAGSSSKNTSNGASGFIADPYTGENAYVTTERTVLPSANAQFDKKRPRSDLVPLEKFFRLGIEQPAVKAIARLKEENEKQSVNKLSVEQ</sequence>
<reference evidence="5 6" key="1">
    <citation type="submission" date="2018-11" db="EMBL/GenBank/DDBJ databases">
        <authorList>
            <consortium name="Pathogen Informatics"/>
        </authorList>
    </citation>
    <scope>NUCLEOTIDE SEQUENCE [LARGE SCALE GENOMIC DNA]</scope>
</reference>
<evidence type="ECO:0000313" key="6">
    <source>
        <dbReference type="Proteomes" id="UP000271098"/>
    </source>
</evidence>
<dbReference type="GO" id="GO:0043161">
    <property type="term" value="P:proteasome-mediated ubiquitin-dependent protein catabolic process"/>
    <property type="evidence" value="ECO:0007669"/>
    <property type="project" value="TreeGrafter"/>
</dbReference>
<keyword evidence="3" id="KW-0677">Repeat</keyword>
<dbReference type="GO" id="GO:0005737">
    <property type="term" value="C:cytoplasm"/>
    <property type="evidence" value="ECO:0007669"/>
    <property type="project" value="TreeGrafter"/>
</dbReference>
<gene>
    <name evidence="5" type="ORF">GPUH_LOCUS16477</name>
</gene>
<dbReference type="Proteomes" id="UP000271098">
    <property type="component" value="Unassembled WGS sequence"/>
</dbReference>
<keyword evidence="1" id="KW-0963">Cytoplasm</keyword>
<accession>A0A3P7MZB3</accession>
<evidence type="ECO:0000256" key="2">
    <source>
        <dbReference type="ARBA" id="ARBA00022574"/>
    </source>
</evidence>
<organism evidence="5 6">
    <name type="scientific">Gongylonema pulchrum</name>
    <dbReference type="NCBI Taxonomy" id="637853"/>
    <lineage>
        <taxon>Eukaryota</taxon>
        <taxon>Metazoa</taxon>
        <taxon>Ecdysozoa</taxon>
        <taxon>Nematoda</taxon>
        <taxon>Chromadorea</taxon>
        <taxon>Rhabditida</taxon>
        <taxon>Spirurina</taxon>
        <taxon>Spiruromorpha</taxon>
        <taxon>Spiruroidea</taxon>
        <taxon>Gongylonematidae</taxon>
        <taxon>Gongylonema</taxon>
    </lineage>
</organism>
<keyword evidence="6" id="KW-1185">Reference proteome</keyword>
<dbReference type="GO" id="GO:0043130">
    <property type="term" value="F:ubiquitin binding"/>
    <property type="evidence" value="ECO:0007669"/>
    <property type="project" value="TreeGrafter"/>
</dbReference>
<evidence type="ECO:0000256" key="1">
    <source>
        <dbReference type="ARBA" id="ARBA00022490"/>
    </source>
</evidence>
<dbReference type="PANTHER" id="PTHR19849">
    <property type="entry name" value="PHOSPHOLIPASE A-2-ACTIVATING PROTEIN"/>
    <property type="match status" value="1"/>
</dbReference>
<dbReference type="AlphaFoldDB" id="A0A3P7MZB3"/>
<dbReference type="EMBL" id="UYRT01083811">
    <property type="protein sequence ID" value="VDN27967.1"/>
    <property type="molecule type" value="Genomic_DNA"/>
</dbReference>
<feature type="domain" description="PFU" evidence="4">
    <location>
        <begin position="1"/>
        <end position="57"/>
    </location>
</feature>
<dbReference type="InterPro" id="IPR038122">
    <property type="entry name" value="PFU_sf"/>
</dbReference>